<geneLocation type="plasmid" evidence="2">
    <name>Tros</name>
</geneLocation>
<sequence>MIDRNGAGVQVTIVSDRPVHRHHQFGIGHHAHRLLLASHRLANRRCSPLY</sequence>
<keyword evidence="1" id="KW-0614">Plasmid</keyword>
<evidence type="ECO:0000313" key="1">
    <source>
        <dbReference type="EMBL" id="ACM06873.1"/>
    </source>
</evidence>
<name>B9L532_THERP</name>
<reference evidence="1 2" key="1">
    <citation type="journal article" date="2009" name="PLoS ONE">
        <title>Complete genome sequence of the aerobic CO-oxidizing thermophile Thermomicrobium roseum.</title>
        <authorList>
            <person name="Wu D."/>
            <person name="Raymond J."/>
            <person name="Wu M."/>
            <person name="Chatterji S."/>
            <person name="Ren Q."/>
            <person name="Graham J.E."/>
            <person name="Bryant D.A."/>
            <person name="Robb F."/>
            <person name="Colman A."/>
            <person name="Tallon L.J."/>
            <person name="Badger J.H."/>
            <person name="Madupu R."/>
            <person name="Ward N.L."/>
            <person name="Eisen J.A."/>
        </authorList>
    </citation>
    <scope>NUCLEOTIDE SEQUENCE [LARGE SCALE GENOMIC DNA]</scope>
    <source>
        <strain evidence="2">ATCC 27502 / DSM 5159 / P-2</strain>
        <plasmid evidence="1">unnamed</plasmid>
    </source>
</reference>
<organism evidence="1 2">
    <name type="scientific">Thermomicrobium roseum (strain ATCC 27502 / DSM 5159 / P-2)</name>
    <dbReference type="NCBI Taxonomy" id="309801"/>
    <lineage>
        <taxon>Bacteria</taxon>
        <taxon>Pseudomonadati</taxon>
        <taxon>Thermomicrobiota</taxon>
        <taxon>Thermomicrobia</taxon>
        <taxon>Thermomicrobiales</taxon>
        <taxon>Thermomicrobiaceae</taxon>
        <taxon>Thermomicrobium</taxon>
    </lineage>
</organism>
<keyword evidence="2" id="KW-1185">Reference proteome</keyword>
<dbReference type="EMBL" id="CP001276">
    <property type="protein sequence ID" value="ACM06873.1"/>
    <property type="molecule type" value="Genomic_DNA"/>
</dbReference>
<protein>
    <submittedName>
        <fullName evidence="1">Uncharacterized protein</fullName>
    </submittedName>
</protein>
<proteinExistence type="predicted"/>
<dbReference type="Proteomes" id="UP000000447">
    <property type="component" value="Plasmid unnamed"/>
</dbReference>
<dbReference type="HOGENOM" id="CLU_3123728_0_0_0"/>
<accession>B9L532</accession>
<dbReference type="AlphaFoldDB" id="B9L532"/>
<dbReference type="KEGG" id="tro:trd_A0896"/>
<evidence type="ECO:0000313" key="2">
    <source>
        <dbReference type="Proteomes" id="UP000000447"/>
    </source>
</evidence>
<gene>
    <name evidence="1" type="ordered locus">trd_A0896</name>
</gene>